<name>A0A4Z1IVD4_9HELO</name>
<reference evidence="1 2" key="1">
    <citation type="submission" date="2017-12" db="EMBL/GenBank/DDBJ databases">
        <title>Comparative genomics of Botrytis spp.</title>
        <authorList>
            <person name="Valero-Jimenez C.A."/>
            <person name="Tapia P."/>
            <person name="Veloso J."/>
            <person name="Silva-Moreno E."/>
            <person name="Staats M."/>
            <person name="Valdes J.H."/>
            <person name="Van Kan J.A.L."/>
        </authorList>
    </citation>
    <scope>NUCLEOTIDE SEQUENCE [LARGE SCALE GENOMIC DNA]</scope>
    <source>
        <strain evidence="1 2">MUCL11595</strain>
    </source>
</reference>
<comment type="caution">
    <text evidence="1">The sequence shown here is derived from an EMBL/GenBank/DDBJ whole genome shotgun (WGS) entry which is preliminary data.</text>
</comment>
<sequence>MSPKSWIGLAEEELLHELEKAVDIFESANYCCGGSIPITTPDDSSSNQKESAEGKFRPIVSTTSTPDRVSLGPQARKCMRKDSVPCFHDFQVNGSASSDLCPSVDVFRKDFLRDRRDHRGVLAEPYKLNIYSGPSGKFKAHVDTPRSMRQFVSPVVCLPCSHQGGVIGFYCDHLYAHTQEDTDDIISYALKGIDMTIFNTFQSLGLVVKACPVLYMDDYRDIVDESESEDESEGKDKVHITRAGTQFHKVVESNFDKQHTNDLGRYLKRKWPYKEYENAAWLKGSGNTSIPAFYAIAYGNESRIMCFYSDAAILIEVPAYDERMAKGLA</sequence>
<dbReference type="OrthoDB" id="27483at2759"/>
<dbReference type="EMBL" id="PQXN01000002">
    <property type="protein sequence ID" value="TGO65439.1"/>
    <property type="molecule type" value="Genomic_DNA"/>
</dbReference>
<proteinExistence type="predicted"/>
<accession>A0A4Z1IVD4</accession>
<dbReference type="AlphaFoldDB" id="A0A4Z1IVD4"/>
<evidence type="ECO:0000313" key="1">
    <source>
        <dbReference type="EMBL" id="TGO65439.1"/>
    </source>
</evidence>
<gene>
    <name evidence="1" type="ORF">BCON_0002g00210</name>
</gene>
<protein>
    <recommendedName>
        <fullName evidence="3">Prolyl 4-hydroxylase alpha subunit Fe(2+) 2OG dioxygenase domain-containing protein</fullName>
    </recommendedName>
</protein>
<evidence type="ECO:0008006" key="3">
    <source>
        <dbReference type="Google" id="ProtNLM"/>
    </source>
</evidence>
<evidence type="ECO:0000313" key="2">
    <source>
        <dbReference type="Proteomes" id="UP000297527"/>
    </source>
</evidence>
<keyword evidence="2" id="KW-1185">Reference proteome</keyword>
<dbReference type="Proteomes" id="UP000297527">
    <property type="component" value="Unassembled WGS sequence"/>
</dbReference>
<organism evidence="1 2">
    <name type="scientific">Botryotinia convoluta</name>
    <dbReference type="NCBI Taxonomy" id="54673"/>
    <lineage>
        <taxon>Eukaryota</taxon>
        <taxon>Fungi</taxon>
        <taxon>Dikarya</taxon>
        <taxon>Ascomycota</taxon>
        <taxon>Pezizomycotina</taxon>
        <taxon>Leotiomycetes</taxon>
        <taxon>Helotiales</taxon>
        <taxon>Sclerotiniaceae</taxon>
        <taxon>Botryotinia</taxon>
    </lineage>
</organism>